<reference evidence="5 6" key="1">
    <citation type="submission" date="2019-12" db="EMBL/GenBank/DDBJ databases">
        <title>Genomic-based taxomic classification of the family Erythrobacteraceae.</title>
        <authorList>
            <person name="Xu L."/>
        </authorList>
    </citation>
    <scope>NUCLEOTIDE SEQUENCE [LARGE SCALE GENOMIC DNA]</scope>
    <source>
        <strain evidence="5 6">RC4-10-4</strain>
    </source>
</reference>
<dbReference type="InterPro" id="IPR000700">
    <property type="entry name" value="PAS-assoc_C"/>
</dbReference>
<dbReference type="InterPro" id="IPR003018">
    <property type="entry name" value="GAF"/>
</dbReference>
<dbReference type="PANTHER" id="PTHR44757:SF2">
    <property type="entry name" value="BIOFILM ARCHITECTURE MAINTENANCE PROTEIN MBAA"/>
    <property type="match status" value="1"/>
</dbReference>
<dbReference type="InterPro" id="IPR035965">
    <property type="entry name" value="PAS-like_dom_sf"/>
</dbReference>
<dbReference type="EMBL" id="WTYH01000001">
    <property type="protein sequence ID" value="MXO94065.1"/>
    <property type="molecule type" value="Genomic_DNA"/>
</dbReference>
<name>A0A845A1Q3_9SPHN</name>
<evidence type="ECO:0000313" key="6">
    <source>
        <dbReference type="Proteomes" id="UP000460626"/>
    </source>
</evidence>
<dbReference type="SMART" id="SM00052">
    <property type="entry name" value="EAL"/>
    <property type="match status" value="1"/>
</dbReference>
<sequence length="747" mass="82840">MYPLVADDVGRVAALRELNLLDTDPQLSFDRVTNLLAQLLDCRFSLVSLVDEERQWFLSAVGVNLRETPREESFCNHAIAAGTCLSIEDTLEDPRFAINPNVTGEPHIRSYLGQPIRGPQGHLLGALCVADDRPRKFTQQDVARLEGLAAVVEDLIRAHADKIASARLNKLLRRETRALTKSNQLLKQAEKTGGIGAWELDLKSETLQFSDQMYAFSGLRLDESIDTKRALEFYAEDDRPRIDQAIRQAAINGVSFDYEADFYTTEGSVKRIRCVGERLQGNEQNFPRVVGVVQDISDKHHANLALKRAADYDSLTGIYNRHAFDRSLQERIREHRKTQQKVSLVLLDLDGFKDINDTFGHVIGDVVLEELSARVLNALDDGTVLARWGGDEFALLPPLGSSLMEVSSLAEAALAAIRSQVEISEHKLQLSGTVGIAWFEEGMAARELIRRADLALYEGKKRERSAIHFYNPVLETCNKARQSAIAEVRAALDEDRMFPAYQPILDLANGAVVGFESLMRLTTQAGRRLTATAVLPALLDPVLSREITERILRSLCSDLSTLKEAQPDLKFVSVNVAEGDLLSRGFAQKLLASLSDAKVSTQNVTLEITETMLLVNDNGTVLKVLNQLHQAGIAIALDDFGTGFSSLSHLRDFPIDKVKIDSSFVQAMTSDWQARTIVQALIAMAKNMNIQIIAEGIETEEQRQLLQQMGCGFGQGFLFSPAMDLSNVTLAGMRNMRNRQKRTPLAA</sequence>
<feature type="domain" description="EAL" evidence="3">
    <location>
        <begin position="481"/>
        <end position="736"/>
    </location>
</feature>
<dbReference type="Gene3D" id="3.30.450.40">
    <property type="match status" value="1"/>
</dbReference>
<organism evidence="5 6">
    <name type="scientific">Aurantiacibacter arachoides</name>
    <dbReference type="NCBI Taxonomy" id="1850444"/>
    <lineage>
        <taxon>Bacteria</taxon>
        <taxon>Pseudomonadati</taxon>
        <taxon>Pseudomonadota</taxon>
        <taxon>Alphaproteobacteria</taxon>
        <taxon>Sphingomonadales</taxon>
        <taxon>Erythrobacteraceae</taxon>
        <taxon>Aurantiacibacter</taxon>
    </lineage>
</organism>
<dbReference type="PROSITE" id="PS50887">
    <property type="entry name" value="GGDEF"/>
    <property type="match status" value="1"/>
</dbReference>
<dbReference type="Pfam" id="PF01590">
    <property type="entry name" value="GAF"/>
    <property type="match status" value="1"/>
</dbReference>
<dbReference type="NCBIfam" id="TIGR00229">
    <property type="entry name" value="sensory_box"/>
    <property type="match status" value="1"/>
</dbReference>
<evidence type="ECO:0000259" key="2">
    <source>
        <dbReference type="PROSITE" id="PS50113"/>
    </source>
</evidence>
<dbReference type="SMART" id="SM00267">
    <property type="entry name" value="GGDEF"/>
    <property type="match status" value="1"/>
</dbReference>
<dbReference type="InterPro" id="IPR043128">
    <property type="entry name" value="Rev_trsase/Diguanyl_cyclase"/>
</dbReference>
<dbReference type="AlphaFoldDB" id="A0A845A1Q3"/>
<evidence type="ECO:0000313" key="5">
    <source>
        <dbReference type="EMBL" id="MXO94065.1"/>
    </source>
</evidence>
<comment type="caution">
    <text evidence="5">The sequence shown here is derived from an EMBL/GenBank/DDBJ whole genome shotgun (WGS) entry which is preliminary data.</text>
</comment>
<evidence type="ECO:0000259" key="3">
    <source>
        <dbReference type="PROSITE" id="PS50883"/>
    </source>
</evidence>
<dbReference type="SUPFAM" id="SSF141868">
    <property type="entry name" value="EAL domain-like"/>
    <property type="match status" value="1"/>
</dbReference>
<dbReference type="PANTHER" id="PTHR44757">
    <property type="entry name" value="DIGUANYLATE CYCLASE DGCP"/>
    <property type="match status" value="1"/>
</dbReference>
<dbReference type="NCBIfam" id="TIGR00254">
    <property type="entry name" value="GGDEF"/>
    <property type="match status" value="1"/>
</dbReference>
<dbReference type="SUPFAM" id="SSF55073">
    <property type="entry name" value="Nucleotide cyclase"/>
    <property type="match status" value="1"/>
</dbReference>
<dbReference type="Gene3D" id="3.20.20.450">
    <property type="entry name" value="EAL domain"/>
    <property type="match status" value="1"/>
</dbReference>
<dbReference type="SUPFAM" id="SSF55785">
    <property type="entry name" value="PYP-like sensor domain (PAS domain)"/>
    <property type="match status" value="1"/>
</dbReference>
<dbReference type="Pfam" id="PF00990">
    <property type="entry name" value="GGDEF"/>
    <property type="match status" value="1"/>
</dbReference>
<dbReference type="InterPro" id="IPR052155">
    <property type="entry name" value="Biofilm_reg_signaling"/>
</dbReference>
<feature type="domain" description="PAS" evidence="1">
    <location>
        <begin position="182"/>
        <end position="253"/>
    </location>
</feature>
<feature type="domain" description="PAC" evidence="2">
    <location>
        <begin position="256"/>
        <end position="308"/>
    </location>
</feature>
<dbReference type="PROSITE" id="PS50113">
    <property type="entry name" value="PAC"/>
    <property type="match status" value="1"/>
</dbReference>
<dbReference type="CDD" id="cd01948">
    <property type="entry name" value="EAL"/>
    <property type="match status" value="1"/>
</dbReference>
<protein>
    <submittedName>
        <fullName evidence="5">EAL domain-containing protein</fullName>
    </submittedName>
</protein>
<evidence type="ECO:0000259" key="1">
    <source>
        <dbReference type="PROSITE" id="PS50112"/>
    </source>
</evidence>
<dbReference type="PROSITE" id="PS50112">
    <property type="entry name" value="PAS"/>
    <property type="match status" value="1"/>
</dbReference>
<dbReference type="Proteomes" id="UP000460626">
    <property type="component" value="Unassembled WGS sequence"/>
</dbReference>
<dbReference type="CDD" id="cd01949">
    <property type="entry name" value="GGDEF"/>
    <property type="match status" value="1"/>
</dbReference>
<dbReference type="Gene3D" id="3.30.70.270">
    <property type="match status" value="1"/>
</dbReference>
<dbReference type="PROSITE" id="PS50883">
    <property type="entry name" value="EAL"/>
    <property type="match status" value="1"/>
</dbReference>
<dbReference type="SMART" id="SM00065">
    <property type="entry name" value="GAF"/>
    <property type="match status" value="1"/>
</dbReference>
<dbReference type="InterPro" id="IPR001633">
    <property type="entry name" value="EAL_dom"/>
</dbReference>
<proteinExistence type="predicted"/>
<keyword evidence="6" id="KW-1185">Reference proteome</keyword>
<dbReference type="OrthoDB" id="9790882at2"/>
<dbReference type="InterPro" id="IPR029016">
    <property type="entry name" value="GAF-like_dom_sf"/>
</dbReference>
<dbReference type="InterPro" id="IPR000160">
    <property type="entry name" value="GGDEF_dom"/>
</dbReference>
<dbReference type="Pfam" id="PF00563">
    <property type="entry name" value="EAL"/>
    <property type="match status" value="1"/>
</dbReference>
<gene>
    <name evidence="5" type="ORF">GRI62_10675</name>
</gene>
<dbReference type="InterPro" id="IPR035919">
    <property type="entry name" value="EAL_sf"/>
</dbReference>
<feature type="domain" description="GGDEF" evidence="4">
    <location>
        <begin position="340"/>
        <end position="472"/>
    </location>
</feature>
<dbReference type="SUPFAM" id="SSF55781">
    <property type="entry name" value="GAF domain-like"/>
    <property type="match status" value="1"/>
</dbReference>
<dbReference type="InterPro" id="IPR000014">
    <property type="entry name" value="PAS"/>
</dbReference>
<dbReference type="Gene3D" id="3.30.450.20">
    <property type="entry name" value="PAS domain"/>
    <property type="match status" value="1"/>
</dbReference>
<accession>A0A845A1Q3</accession>
<dbReference type="InterPro" id="IPR029787">
    <property type="entry name" value="Nucleotide_cyclase"/>
</dbReference>
<dbReference type="RefSeq" id="WP_131453332.1">
    <property type="nucleotide sequence ID" value="NZ_BMJK01000001.1"/>
</dbReference>
<evidence type="ECO:0000259" key="4">
    <source>
        <dbReference type="PROSITE" id="PS50887"/>
    </source>
</evidence>